<keyword evidence="3" id="KW-1185">Reference proteome</keyword>
<name>A0ABQ0CLI9_9HYPO</name>
<evidence type="ECO:0000313" key="2">
    <source>
        <dbReference type="EMBL" id="GAB0134304.1"/>
    </source>
</evidence>
<dbReference type="EMBL" id="BAAFGZ010000075">
    <property type="protein sequence ID" value="GAB0134304.1"/>
    <property type="molecule type" value="Genomic_DNA"/>
</dbReference>
<reference evidence="3" key="1">
    <citation type="submission" date="2024-06" db="EMBL/GenBank/DDBJ databases">
        <title>Draft Genome Sequences of Epichloe bromicola Strains Isolated from Elymus ciliaris.</title>
        <authorList>
            <consortium name="Epichloe bromicola genome sequencing consortium"/>
            <person name="Miura A."/>
            <person name="Imano S."/>
            <person name="Ashida A."/>
            <person name="Sato I."/>
            <person name="Chiba S."/>
            <person name="Tanaka A."/>
            <person name="Camagna M."/>
            <person name="Takemoto D."/>
        </authorList>
    </citation>
    <scope>NUCLEOTIDE SEQUENCE [LARGE SCALE GENOMIC DNA]</scope>
    <source>
        <strain evidence="3">DP</strain>
    </source>
</reference>
<accession>A0ABQ0CLI9</accession>
<gene>
    <name evidence="2" type="primary">g2682</name>
    <name evidence="2" type="ORF">EsDP_00002682</name>
</gene>
<dbReference type="Proteomes" id="UP001562357">
    <property type="component" value="Unassembled WGS sequence"/>
</dbReference>
<organism evidence="2 3">
    <name type="scientific">Epichloe bromicola</name>
    <dbReference type="NCBI Taxonomy" id="79588"/>
    <lineage>
        <taxon>Eukaryota</taxon>
        <taxon>Fungi</taxon>
        <taxon>Dikarya</taxon>
        <taxon>Ascomycota</taxon>
        <taxon>Pezizomycotina</taxon>
        <taxon>Sordariomycetes</taxon>
        <taxon>Hypocreomycetidae</taxon>
        <taxon>Hypocreales</taxon>
        <taxon>Clavicipitaceae</taxon>
        <taxon>Epichloe</taxon>
    </lineage>
</organism>
<evidence type="ECO:0000256" key="1">
    <source>
        <dbReference type="SAM" id="MobiDB-lite"/>
    </source>
</evidence>
<feature type="region of interest" description="Disordered" evidence="1">
    <location>
        <begin position="208"/>
        <end position="235"/>
    </location>
</feature>
<evidence type="ECO:0008006" key="4">
    <source>
        <dbReference type="Google" id="ProtNLM"/>
    </source>
</evidence>
<sequence length="300" mass="33918">MTDQAHVALLEANLKFDELDNFGYWFSREHPETEKYLNIRNIRPAHIRSSLFGEGNGQDNWETIRAKEFPHIQQSGPFAAAGMAVGQYLTGLFNLDGFIRKEEYLNESSLIARLSLAIGQHRDVEGRDERAAQASSLVSGIEGRRHMTLTIMPILQQQRNRSCGLVALESVRIFLSQSTVQASRQGEEAESPIISLWLRAIQRELGSPYDIRDPPTPGQTYAALENDESGSEMPNSQYERELTSMIRRFKSTWEEAFTMGQDPGLIPVPTFKIADLAQIIRYCPVIQQPRGKTSSRRFDG</sequence>
<evidence type="ECO:0000313" key="3">
    <source>
        <dbReference type="Proteomes" id="UP001562357"/>
    </source>
</evidence>
<comment type="caution">
    <text evidence="2">The sequence shown here is derived from an EMBL/GenBank/DDBJ whole genome shotgun (WGS) entry which is preliminary data.</text>
</comment>
<protein>
    <recommendedName>
        <fullName evidence="4">Ubiquitin-like protease family profile domain-containing protein</fullName>
    </recommendedName>
</protein>
<proteinExistence type="predicted"/>